<dbReference type="GO" id="GO:0005874">
    <property type="term" value="C:microtubule"/>
    <property type="evidence" value="ECO:0007669"/>
    <property type="project" value="InterPro"/>
</dbReference>
<organism evidence="7 8">
    <name type="scientific">Phytophthora fragariaefolia</name>
    <dbReference type="NCBI Taxonomy" id="1490495"/>
    <lineage>
        <taxon>Eukaryota</taxon>
        <taxon>Sar</taxon>
        <taxon>Stramenopiles</taxon>
        <taxon>Oomycota</taxon>
        <taxon>Peronosporomycetes</taxon>
        <taxon>Peronosporales</taxon>
        <taxon>Peronosporaceae</taxon>
        <taxon>Phytophthora</taxon>
    </lineage>
</organism>
<feature type="domain" description="TPX2 C-terminal" evidence="6">
    <location>
        <begin position="195"/>
        <end position="244"/>
    </location>
</feature>
<comment type="subcellular location">
    <subcellularLocation>
        <location evidence="1">Cytoplasm</location>
        <location evidence="1">Cytoskeleton</location>
    </subcellularLocation>
</comment>
<feature type="compositionally biased region" description="Basic and acidic residues" evidence="5">
    <location>
        <begin position="137"/>
        <end position="160"/>
    </location>
</feature>
<dbReference type="InterPro" id="IPR027329">
    <property type="entry name" value="TPX2_C"/>
</dbReference>
<dbReference type="InterPro" id="IPR009675">
    <property type="entry name" value="TPX2_fam"/>
</dbReference>
<dbReference type="GO" id="GO:0060236">
    <property type="term" value="P:regulation of mitotic spindle organization"/>
    <property type="evidence" value="ECO:0007669"/>
    <property type="project" value="InterPro"/>
</dbReference>
<dbReference type="OrthoDB" id="79764at2759"/>
<dbReference type="GO" id="GO:0005819">
    <property type="term" value="C:spindle"/>
    <property type="evidence" value="ECO:0007669"/>
    <property type="project" value="InterPro"/>
</dbReference>
<sequence>MTPQLETSRRAATHRRPVEVVDHDAEELAKKFHARPVKKSILEPKMYPRYSPAKSDSKARLTQSVAPKLSTSARSVTRLSASERAASVAAEMERHRKEREQRLKARQAGQSSHTRSGQPPVRRPVIPETPPLKSIQLHREYQENFRRKVEAEKEEKEKQRQFRAQPMRVTSTPAKFEGSSKPLTEVKPFELPGERYYEKARERVEQKRREEEERLKASGNFRAKPMPVFESDTVQVASSSRPLTQTESPMLTTKSRAVERAAFEAAEKERREREEAFREQREQQERQLKEEEIKRMRRKEMIFHARPVPEDKPFQLKHDTRPLTEPISPINHS</sequence>
<keyword evidence="8" id="KW-1185">Reference proteome</keyword>
<name>A0A9W6XFI3_9STRA</name>
<feature type="domain" description="TPX2 C-terminal" evidence="6">
    <location>
        <begin position="251"/>
        <end position="324"/>
    </location>
</feature>
<dbReference type="PANTHER" id="PTHR14326:SF44">
    <property type="entry name" value="TARGETING PROTEIN FOR XKLP2"/>
    <property type="match status" value="1"/>
</dbReference>
<keyword evidence="4" id="KW-0206">Cytoskeleton</keyword>
<feature type="compositionally biased region" description="Basic and acidic residues" evidence="5">
    <location>
        <begin position="256"/>
        <end position="322"/>
    </location>
</feature>
<evidence type="ECO:0000256" key="3">
    <source>
        <dbReference type="ARBA" id="ARBA00022490"/>
    </source>
</evidence>
<feature type="region of interest" description="Disordered" evidence="5">
    <location>
        <begin position="205"/>
        <end position="333"/>
    </location>
</feature>
<dbReference type="Pfam" id="PF06886">
    <property type="entry name" value="TPX2"/>
    <property type="match status" value="2"/>
</dbReference>
<dbReference type="EMBL" id="BSXT01001032">
    <property type="protein sequence ID" value="GMF37643.1"/>
    <property type="molecule type" value="Genomic_DNA"/>
</dbReference>
<feature type="compositionally biased region" description="Polar residues" evidence="5">
    <location>
        <begin position="232"/>
        <end position="255"/>
    </location>
</feature>
<comment type="caution">
    <text evidence="7">The sequence shown here is derived from an EMBL/GenBank/DDBJ whole genome shotgun (WGS) entry which is preliminary data.</text>
</comment>
<comment type="similarity">
    <text evidence="2">Belongs to the TPX2 family.</text>
</comment>
<evidence type="ECO:0000313" key="7">
    <source>
        <dbReference type="EMBL" id="GMF37643.1"/>
    </source>
</evidence>
<feature type="compositionally biased region" description="Basic and acidic residues" evidence="5">
    <location>
        <begin position="205"/>
        <end position="216"/>
    </location>
</feature>
<dbReference type="PANTHER" id="PTHR14326">
    <property type="entry name" value="TARGETING PROTEIN FOR XKLP2"/>
    <property type="match status" value="1"/>
</dbReference>
<evidence type="ECO:0000313" key="8">
    <source>
        <dbReference type="Proteomes" id="UP001165121"/>
    </source>
</evidence>
<keyword evidence="3" id="KW-0963">Cytoplasm</keyword>
<evidence type="ECO:0000256" key="2">
    <source>
        <dbReference type="ARBA" id="ARBA00005885"/>
    </source>
</evidence>
<feature type="compositionally biased region" description="Low complexity" evidence="5">
    <location>
        <begin position="78"/>
        <end position="90"/>
    </location>
</feature>
<proteinExistence type="inferred from homology"/>
<feature type="region of interest" description="Disordered" evidence="5">
    <location>
        <begin position="43"/>
        <end position="187"/>
    </location>
</feature>
<evidence type="ECO:0000256" key="5">
    <source>
        <dbReference type="SAM" id="MobiDB-lite"/>
    </source>
</evidence>
<gene>
    <name evidence="7" type="ORF">Pfra01_001060100</name>
</gene>
<dbReference type="Proteomes" id="UP001165121">
    <property type="component" value="Unassembled WGS sequence"/>
</dbReference>
<feature type="compositionally biased region" description="Polar residues" evidence="5">
    <location>
        <begin position="60"/>
        <end position="77"/>
    </location>
</feature>
<reference evidence="7" key="1">
    <citation type="submission" date="2023-04" db="EMBL/GenBank/DDBJ databases">
        <title>Phytophthora fragariaefolia NBRC 109709.</title>
        <authorList>
            <person name="Ichikawa N."/>
            <person name="Sato H."/>
            <person name="Tonouchi N."/>
        </authorList>
    </citation>
    <scope>NUCLEOTIDE SEQUENCE</scope>
    <source>
        <strain evidence="7">NBRC 109709</strain>
    </source>
</reference>
<evidence type="ECO:0000256" key="4">
    <source>
        <dbReference type="ARBA" id="ARBA00023212"/>
    </source>
</evidence>
<dbReference type="AlphaFoldDB" id="A0A9W6XFI3"/>
<protein>
    <submittedName>
        <fullName evidence="7">Unnamed protein product</fullName>
    </submittedName>
</protein>
<feature type="compositionally biased region" description="Basic and acidic residues" evidence="5">
    <location>
        <begin position="91"/>
        <end position="103"/>
    </location>
</feature>
<evidence type="ECO:0000259" key="6">
    <source>
        <dbReference type="Pfam" id="PF06886"/>
    </source>
</evidence>
<evidence type="ECO:0000256" key="1">
    <source>
        <dbReference type="ARBA" id="ARBA00004245"/>
    </source>
</evidence>
<feature type="compositionally biased region" description="Polar residues" evidence="5">
    <location>
        <begin position="108"/>
        <end position="117"/>
    </location>
</feature>
<accession>A0A9W6XFI3</accession>